<evidence type="ECO:0000256" key="1">
    <source>
        <dbReference type="ARBA" id="ARBA00004496"/>
    </source>
</evidence>
<dbReference type="GO" id="GO:0051301">
    <property type="term" value="P:cell division"/>
    <property type="evidence" value="ECO:0007669"/>
    <property type="project" value="UniProtKB-KW"/>
</dbReference>
<feature type="domain" description="Mur ligase central" evidence="15">
    <location>
        <begin position="110"/>
        <end position="280"/>
    </location>
</feature>
<feature type="binding site" evidence="12">
    <location>
        <begin position="112"/>
        <end position="118"/>
    </location>
    <ligand>
        <name>ATP</name>
        <dbReference type="ChEBI" id="CHEBI:30616"/>
    </ligand>
</feature>
<sequence length="438" mass="46767">MADYQGKKVVIIGLGMTGLSCVDFFMARGVTPRVMDTRVAPAGLDKLPEAVECYVGGLNEDWLLTADLIVASPGIALAHPSLSAAADAGVEIVGDIELFCREAQAPIIAITGSNGKSTVTSLVGEMAKAAGLNVGVGGNIGLPALMLLDPERELYVLELSSFQLETTSSLRAAAATILNVTEDHMDRYPLGLQQYRAAKLRVYENARACIVNADDALTMPVRGADDRCISFGVDVGDYHLNRQQGETWLRVKGEKVLNVKEMKISGQHNYSNALAALALADAAGLPRASSLKALTTFTGLAHRFQLVLEHNGVRWINDSKATNVGSTEAALNGLHLDGTLYLLLGGDGKSADFTPLSRYLTGDNVRLYCFGRDGAQLAALRPDVAVQTETMEQAMRQIAPQVVAGDMVLLSPACASLDQFKNFEQRGDIFARLAKELG</sequence>
<dbReference type="RefSeq" id="WP_162121997.1">
    <property type="nucleotide sequence ID" value="NZ_CP048108.1"/>
</dbReference>
<dbReference type="Pfam" id="PF21799">
    <property type="entry name" value="MurD-like_N"/>
    <property type="match status" value="1"/>
</dbReference>
<evidence type="ECO:0000256" key="3">
    <source>
        <dbReference type="ARBA" id="ARBA00022490"/>
    </source>
</evidence>
<evidence type="ECO:0000313" key="16">
    <source>
        <dbReference type="EMBL" id="QHS47105.1"/>
    </source>
</evidence>
<dbReference type="InterPro" id="IPR005762">
    <property type="entry name" value="MurD"/>
</dbReference>
<keyword evidence="4 12" id="KW-0436">Ligase</keyword>
<dbReference type="InterPro" id="IPR013221">
    <property type="entry name" value="Mur_ligase_cen"/>
</dbReference>
<organism evidence="16 17">
    <name type="scientific">Klebsiella michiganensis</name>
    <dbReference type="NCBI Taxonomy" id="1134687"/>
    <lineage>
        <taxon>Bacteria</taxon>
        <taxon>Pseudomonadati</taxon>
        <taxon>Pseudomonadota</taxon>
        <taxon>Gammaproteobacteria</taxon>
        <taxon>Enterobacterales</taxon>
        <taxon>Enterobacteriaceae</taxon>
        <taxon>Klebsiella/Raoultella group</taxon>
        <taxon>Klebsiella</taxon>
    </lineage>
</organism>
<evidence type="ECO:0000256" key="11">
    <source>
        <dbReference type="ARBA" id="ARBA00023316"/>
    </source>
</evidence>
<dbReference type="PROSITE" id="PS51257">
    <property type="entry name" value="PROKAR_LIPOPROTEIN"/>
    <property type="match status" value="1"/>
</dbReference>
<keyword evidence="3 12" id="KW-0963">Cytoplasm</keyword>
<dbReference type="GO" id="GO:0009252">
    <property type="term" value="P:peptidoglycan biosynthetic process"/>
    <property type="evidence" value="ECO:0007669"/>
    <property type="project" value="UniProtKB-UniRule"/>
</dbReference>
<gene>
    <name evidence="12 16" type="primary">murD</name>
    <name evidence="16" type="ORF">GW952_16590</name>
</gene>
<keyword evidence="9 12" id="KW-0573">Peptidoglycan synthesis</keyword>
<evidence type="ECO:0000259" key="15">
    <source>
        <dbReference type="Pfam" id="PF08245"/>
    </source>
</evidence>
<comment type="similarity">
    <text evidence="12">Belongs to the MurCDEF family.</text>
</comment>
<comment type="function">
    <text evidence="12 13">Cell wall formation. Catalyzes the addition of glutamate to the nucleotide precursor UDP-N-acetylmuramoyl-L-alanine (UMA).</text>
</comment>
<evidence type="ECO:0000256" key="6">
    <source>
        <dbReference type="ARBA" id="ARBA00022741"/>
    </source>
</evidence>
<evidence type="ECO:0000259" key="14">
    <source>
        <dbReference type="Pfam" id="PF02875"/>
    </source>
</evidence>
<evidence type="ECO:0000256" key="12">
    <source>
        <dbReference type="HAMAP-Rule" id="MF_00639"/>
    </source>
</evidence>
<evidence type="ECO:0000256" key="8">
    <source>
        <dbReference type="ARBA" id="ARBA00022960"/>
    </source>
</evidence>
<evidence type="ECO:0000256" key="2">
    <source>
        <dbReference type="ARBA" id="ARBA00004752"/>
    </source>
</evidence>
<keyword evidence="6 12" id="KW-0547">Nucleotide-binding</keyword>
<dbReference type="EMBL" id="CP048108">
    <property type="protein sequence ID" value="QHS47105.1"/>
    <property type="molecule type" value="Genomic_DNA"/>
</dbReference>
<dbReference type="Gene3D" id="3.90.190.20">
    <property type="entry name" value="Mur ligase, C-terminal domain"/>
    <property type="match status" value="1"/>
</dbReference>
<evidence type="ECO:0000313" key="17">
    <source>
        <dbReference type="Proteomes" id="UP000464389"/>
    </source>
</evidence>
<evidence type="ECO:0000256" key="10">
    <source>
        <dbReference type="ARBA" id="ARBA00023306"/>
    </source>
</evidence>
<dbReference type="GO" id="GO:0008764">
    <property type="term" value="F:UDP-N-acetylmuramoylalanine-D-glutamate ligase activity"/>
    <property type="evidence" value="ECO:0007669"/>
    <property type="project" value="UniProtKB-UniRule"/>
</dbReference>
<dbReference type="SUPFAM" id="SSF51984">
    <property type="entry name" value="MurCD N-terminal domain"/>
    <property type="match status" value="1"/>
</dbReference>
<dbReference type="EC" id="6.3.2.9" evidence="12 13"/>
<dbReference type="GO" id="GO:0005524">
    <property type="term" value="F:ATP binding"/>
    <property type="evidence" value="ECO:0007669"/>
    <property type="project" value="UniProtKB-UniRule"/>
</dbReference>
<proteinExistence type="inferred from homology"/>
<dbReference type="UniPathway" id="UPA00219"/>
<keyword evidence="10 12" id="KW-0131">Cell cycle</keyword>
<dbReference type="InterPro" id="IPR036565">
    <property type="entry name" value="Mur-like_cat_sf"/>
</dbReference>
<dbReference type="Gene3D" id="3.40.1190.10">
    <property type="entry name" value="Mur-like, catalytic domain"/>
    <property type="match status" value="1"/>
</dbReference>
<dbReference type="InterPro" id="IPR036615">
    <property type="entry name" value="Mur_ligase_C_dom_sf"/>
</dbReference>
<name>A0A6P1UYE5_9ENTR</name>
<keyword evidence="11 12" id="KW-0961">Cell wall biogenesis/degradation</keyword>
<keyword evidence="5 12" id="KW-0132">Cell division</keyword>
<dbReference type="Proteomes" id="UP000464389">
    <property type="component" value="Chromosome"/>
</dbReference>
<dbReference type="FunFam" id="3.40.1190.10:FF:000002">
    <property type="entry name" value="UDP-N-acetylmuramoylalanine--D-glutamate ligase"/>
    <property type="match status" value="1"/>
</dbReference>
<dbReference type="PANTHER" id="PTHR43692:SF1">
    <property type="entry name" value="UDP-N-ACETYLMURAMOYLALANINE--D-GLUTAMATE LIGASE"/>
    <property type="match status" value="1"/>
</dbReference>
<dbReference type="NCBIfam" id="TIGR01087">
    <property type="entry name" value="murD"/>
    <property type="match status" value="1"/>
</dbReference>
<feature type="domain" description="Mur ligase C-terminal" evidence="14">
    <location>
        <begin position="302"/>
        <end position="414"/>
    </location>
</feature>
<dbReference type="AlphaFoldDB" id="A0A6P1UYE5"/>
<dbReference type="HAMAP" id="MF_00639">
    <property type="entry name" value="MurD"/>
    <property type="match status" value="1"/>
</dbReference>
<dbReference type="SUPFAM" id="SSF53244">
    <property type="entry name" value="MurD-like peptide ligases, peptide-binding domain"/>
    <property type="match status" value="1"/>
</dbReference>
<protein>
    <recommendedName>
        <fullName evidence="12 13">UDP-N-acetylmuramoylalanine--D-glutamate ligase</fullName>
        <ecNumber evidence="12 13">6.3.2.9</ecNumber>
    </recommendedName>
    <alternativeName>
        <fullName evidence="12">D-glutamic acid-adding enzyme</fullName>
    </alternativeName>
    <alternativeName>
        <fullName evidence="12">UDP-N-acetylmuramoyl-L-alanyl-D-glutamate synthetase</fullName>
    </alternativeName>
</protein>
<dbReference type="Pfam" id="PF02875">
    <property type="entry name" value="Mur_ligase_C"/>
    <property type="match status" value="1"/>
</dbReference>
<reference evidence="16 17" key="1">
    <citation type="submission" date="2020-01" db="EMBL/GenBank/DDBJ databases">
        <title>Bactrocera dorsalis gut bacteria genome.</title>
        <authorList>
            <person name="Zhang H."/>
            <person name="Cai Z."/>
        </authorList>
    </citation>
    <scope>NUCLEOTIDE SEQUENCE [LARGE SCALE GENOMIC DNA]</scope>
    <source>
        <strain evidence="16 17">BD177</strain>
    </source>
</reference>
<comment type="subcellular location">
    <subcellularLocation>
        <location evidence="1 12 13">Cytoplasm</location>
    </subcellularLocation>
</comment>
<evidence type="ECO:0000256" key="5">
    <source>
        <dbReference type="ARBA" id="ARBA00022618"/>
    </source>
</evidence>
<dbReference type="GO" id="GO:0005737">
    <property type="term" value="C:cytoplasm"/>
    <property type="evidence" value="ECO:0007669"/>
    <property type="project" value="UniProtKB-SubCell"/>
</dbReference>
<keyword evidence="7 12" id="KW-0067">ATP-binding</keyword>
<dbReference type="SUPFAM" id="SSF53623">
    <property type="entry name" value="MurD-like peptide ligases, catalytic domain"/>
    <property type="match status" value="1"/>
</dbReference>
<dbReference type="FunFam" id="3.90.190.20:FF:000003">
    <property type="entry name" value="UDP-N-acetylmuramoylalanine--D-glutamate ligase"/>
    <property type="match status" value="1"/>
</dbReference>
<keyword evidence="8 12" id="KW-0133">Cell shape</keyword>
<dbReference type="InterPro" id="IPR004101">
    <property type="entry name" value="Mur_ligase_C"/>
</dbReference>
<evidence type="ECO:0000256" key="9">
    <source>
        <dbReference type="ARBA" id="ARBA00022984"/>
    </source>
</evidence>
<accession>A0A6P1UYE5</accession>
<dbReference type="GO" id="GO:0008360">
    <property type="term" value="P:regulation of cell shape"/>
    <property type="evidence" value="ECO:0007669"/>
    <property type="project" value="UniProtKB-KW"/>
</dbReference>
<evidence type="ECO:0000256" key="13">
    <source>
        <dbReference type="RuleBase" id="RU003664"/>
    </source>
</evidence>
<dbReference type="GO" id="GO:0071555">
    <property type="term" value="P:cell wall organization"/>
    <property type="evidence" value="ECO:0007669"/>
    <property type="project" value="UniProtKB-KW"/>
</dbReference>
<dbReference type="Pfam" id="PF08245">
    <property type="entry name" value="Mur_ligase_M"/>
    <property type="match status" value="1"/>
</dbReference>
<comment type="catalytic activity">
    <reaction evidence="12 13">
        <text>UDP-N-acetyl-alpha-D-muramoyl-L-alanine + D-glutamate + ATP = UDP-N-acetyl-alpha-D-muramoyl-L-alanyl-D-glutamate + ADP + phosphate + H(+)</text>
        <dbReference type="Rhea" id="RHEA:16429"/>
        <dbReference type="ChEBI" id="CHEBI:15378"/>
        <dbReference type="ChEBI" id="CHEBI:29986"/>
        <dbReference type="ChEBI" id="CHEBI:30616"/>
        <dbReference type="ChEBI" id="CHEBI:43474"/>
        <dbReference type="ChEBI" id="CHEBI:83898"/>
        <dbReference type="ChEBI" id="CHEBI:83900"/>
        <dbReference type="ChEBI" id="CHEBI:456216"/>
        <dbReference type="EC" id="6.3.2.9"/>
    </reaction>
</comment>
<dbReference type="Gene3D" id="3.40.50.720">
    <property type="entry name" value="NAD(P)-binding Rossmann-like Domain"/>
    <property type="match status" value="1"/>
</dbReference>
<evidence type="ECO:0000256" key="4">
    <source>
        <dbReference type="ARBA" id="ARBA00022598"/>
    </source>
</evidence>
<comment type="pathway">
    <text evidence="2 12 13">Cell wall biogenesis; peptidoglycan biosynthesis.</text>
</comment>
<evidence type="ECO:0000256" key="7">
    <source>
        <dbReference type="ARBA" id="ARBA00022840"/>
    </source>
</evidence>
<dbReference type="PANTHER" id="PTHR43692">
    <property type="entry name" value="UDP-N-ACETYLMURAMOYLALANINE--D-GLUTAMATE LIGASE"/>
    <property type="match status" value="1"/>
</dbReference>